<dbReference type="PANTHER" id="PTHR47820">
    <property type="entry name" value="BNAC05G24000D PROTEIN"/>
    <property type="match status" value="1"/>
</dbReference>
<evidence type="ECO:0000256" key="1">
    <source>
        <dbReference type="PROSITE-ProRule" id="PRU00175"/>
    </source>
</evidence>
<feature type="compositionally biased region" description="Polar residues" evidence="2">
    <location>
        <begin position="268"/>
        <end position="278"/>
    </location>
</feature>
<evidence type="ECO:0000259" key="3">
    <source>
        <dbReference type="PROSITE" id="PS50089"/>
    </source>
</evidence>
<keyword evidence="1" id="KW-0479">Metal-binding</keyword>
<feature type="compositionally biased region" description="Low complexity" evidence="2">
    <location>
        <begin position="783"/>
        <end position="797"/>
    </location>
</feature>
<dbReference type="Proteomes" id="UP001159364">
    <property type="component" value="Linkage Group LG07"/>
</dbReference>
<name>A0AAV8SWV0_9ROSI</name>
<feature type="region of interest" description="Disordered" evidence="2">
    <location>
        <begin position="362"/>
        <end position="385"/>
    </location>
</feature>
<gene>
    <name evidence="4" type="ORF">K2173_000324</name>
</gene>
<feature type="region of interest" description="Disordered" evidence="2">
    <location>
        <begin position="778"/>
        <end position="810"/>
    </location>
</feature>
<proteinExistence type="predicted"/>
<feature type="compositionally biased region" description="Polar residues" evidence="2">
    <location>
        <begin position="364"/>
        <end position="385"/>
    </location>
</feature>
<dbReference type="CDD" id="cd16647">
    <property type="entry name" value="mRING-HC-C3HC5_NEU1"/>
    <property type="match status" value="1"/>
</dbReference>
<feature type="region of interest" description="Disordered" evidence="2">
    <location>
        <begin position="711"/>
        <end position="737"/>
    </location>
</feature>
<feature type="compositionally biased region" description="Basic and acidic residues" evidence="2">
    <location>
        <begin position="439"/>
        <end position="450"/>
    </location>
</feature>
<protein>
    <recommendedName>
        <fullName evidence="3">RING-type domain-containing protein</fullName>
    </recommendedName>
</protein>
<dbReference type="Gene3D" id="3.30.40.10">
    <property type="entry name" value="Zinc/RING finger domain, C3HC4 (zinc finger)"/>
    <property type="match status" value="1"/>
</dbReference>
<keyword evidence="5" id="KW-1185">Reference proteome</keyword>
<dbReference type="InterPro" id="IPR001841">
    <property type="entry name" value="Znf_RING"/>
</dbReference>
<evidence type="ECO:0000313" key="5">
    <source>
        <dbReference type="Proteomes" id="UP001159364"/>
    </source>
</evidence>
<reference evidence="4 5" key="1">
    <citation type="submission" date="2021-09" db="EMBL/GenBank/DDBJ databases">
        <title>Genomic insights and catalytic innovation underlie evolution of tropane alkaloids biosynthesis.</title>
        <authorList>
            <person name="Wang Y.-J."/>
            <person name="Tian T."/>
            <person name="Huang J.-P."/>
            <person name="Huang S.-X."/>
        </authorList>
    </citation>
    <scope>NUCLEOTIDE SEQUENCE [LARGE SCALE GENOMIC DNA]</scope>
    <source>
        <strain evidence="4">KIB-2018</strain>
        <tissue evidence="4">Leaf</tissue>
    </source>
</reference>
<keyword evidence="1" id="KW-0862">Zinc</keyword>
<evidence type="ECO:0000313" key="4">
    <source>
        <dbReference type="EMBL" id="KAJ8758603.1"/>
    </source>
</evidence>
<feature type="compositionally biased region" description="Low complexity" evidence="2">
    <location>
        <begin position="239"/>
        <end position="250"/>
    </location>
</feature>
<feature type="domain" description="RING-type" evidence="3">
    <location>
        <begin position="878"/>
        <end position="917"/>
    </location>
</feature>
<dbReference type="GO" id="GO:0008270">
    <property type="term" value="F:zinc ion binding"/>
    <property type="evidence" value="ECO:0007669"/>
    <property type="project" value="UniProtKB-KW"/>
</dbReference>
<dbReference type="InterPro" id="IPR013083">
    <property type="entry name" value="Znf_RING/FYVE/PHD"/>
</dbReference>
<evidence type="ECO:0000256" key="2">
    <source>
        <dbReference type="SAM" id="MobiDB-lite"/>
    </source>
</evidence>
<feature type="compositionally biased region" description="Polar residues" evidence="2">
    <location>
        <begin position="182"/>
        <end position="211"/>
    </location>
</feature>
<organism evidence="4 5">
    <name type="scientific">Erythroxylum novogranatense</name>
    <dbReference type="NCBI Taxonomy" id="1862640"/>
    <lineage>
        <taxon>Eukaryota</taxon>
        <taxon>Viridiplantae</taxon>
        <taxon>Streptophyta</taxon>
        <taxon>Embryophyta</taxon>
        <taxon>Tracheophyta</taxon>
        <taxon>Spermatophyta</taxon>
        <taxon>Magnoliopsida</taxon>
        <taxon>eudicotyledons</taxon>
        <taxon>Gunneridae</taxon>
        <taxon>Pentapetalae</taxon>
        <taxon>rosids</taxon>
        <taxon>fabids</taxon>
        <taxon>Malpighiales</taxon>
        <taxon>Erythroxylaceae</taxon>
        <taxon>Erythroxylum</taxon>
    </lineage>
</organism>
<feature type="region of interest" description="Disordered" evidence="2">
    <location>
        <begin position="267"/>
        <end position="306"/>
    </location>
</feature>
<dbReference type="PROSITE" id="PS50089">
    <property type="entry name" value="ZF_RING_2"/>
    <property type="match status" value="1"/>
</dbReference>
<feature type="region of interest" description="Disordered" evidence="2">
    <location>
        <begin position="182"/>
        <end position="253"/>
    </location>
</feature>
<dbReference type="EMBL" id="JAIWQS010000007">
    <property type="protein sequence ID" value="KAJ8758603.1"/>
    <property type="molecule type" value="Genomic_DNA"/>
</dbReference>
<dbReference type="AlphaFoldDB" id="A0AAV8SWV0"/>
<comment type="caution">
    <text evidence="4">The sequence shown here is derived from an EMBL/GenBank/DDBJ whole genome shotgun (WGS) entry which is preliminary data.</text>
</comment>
<feature type="region of interest" description="Disordered" evidence="2">
    <location>
        <begin position="137"/>
        <end position="158"/>
    </location>
</feature>
<dbReference type="Pfam" id="PF13920">
    <property type="entry name" value="zf-C3HC4_3"/>
    <property type="match status" value="1"/>
</dbReference>
<dbReference type="SUPFAM" id="SSF57850">
    <property type="entry name" value="RING/U-box"/>
    <property type="match status" value="1"/>
</dbReference>
<sequence>MASFQVEIASSSPFGCVLQDKNRRNRCGGRETNAAFQRNLKELVRDHLHTCISVSSNENSENGINPKPDHGNLRYVTNGQARNVNGIGDSPAMSRKQARNVDRWAAKQAREMVSTIEKQSQEAELWVVASSNGQSFARESSQNTSDSSTQCGNSSESQNLGASSLVQIWEARLSQPDVKLNRSNSISSTLNPTCPSTNRTSFESNFTESTLPSPPRCSDAGDSASNVDSFADCDTIPQSRHSSMNSRISSAGEREKVRIADIIKKLTSDSNDQGQTINAGDAPRERRTCAGSESAEQRGFSQVVSSPRIRGRQAFNDLLLHMEQDRHRELNSLTERQSVSKFPHRGRIQSLLRLRFLRRRDDMVQSQQRPQITRTAPTSEANQLQQRSKIMHLREIFSAGIEQAMTSMSEAASTSRTNNDVKNVHVNNSSSTQKQPTTDGDHREAPEAKHSVPQVELPPRQTLNDRPQCSTTTYQSASQVKNLSSHVNQVPEKGHQHEYCAAQVENRLPPTQDHCADGHHQESSTTEQQVADLVENSTSKSLEDVHVRINITWQEIRPKEVEDLEPGEASQVTESLNEWDENETEQDFNYQQDFEVTSYDWFTDIARPKSYWEDRRQAWYQEMMLTCSDNDERRQLIERKTVSTFLAGDLRDKMDELMMLRAQRQASLEELDEGSEAEELLRLPYFRRHLNVAGSETEGREQVADYVGREVEGEEDGLLQEETTGEGGGESSSSQYIGKSPIDQYIEASAYFDETSATIQSSSPFGMWNHNDHHEAAVDDDGQVSSAPSLLSVPSQALTQDRPHSSSASHPSIEMEMIYDLRGHMEQLQSELFELKKSVLSCVDMQVKLANCMQHIAHPPVQVEGRNSIEKVPSKRICCICYEVQVDCFLYRCGHMCTCLKCAHELQWSSGKCPICRAPILDVVRADMDT</sequence>
<keyword evidence="1" id="KW-0863">Zinc-finger</keyword>
<feature type="compositionally biased region" description="Polar residues" evidence="2">
    <location>
        <begin position="416"/>
        <end position="438"/>
    </location>
</feature>
<feature type="region of interest" description="Disordered" evidence="2">
    <location>
        <begin position="407"/>
        <end position="476"/>
    </location>
</feature>
<dbReference type="PANTHER" id="PTHR47820:SF3">
    <property type="entry name" value="OS07G0499800 PROTEIN"/>
    <property type="match status" value="1"/>
</dbReference>
<feature type="compositionally biased region" description="Polar residues" evidence="2">
    <location>
        <begin position="461"/>
        <end position="476"/>
    </location>
</feature>
<accession>A0AAV8SWV0</accession>